<organism evidence="3 4">
    <name type="scientific">Nautilia profundicola (strain ATCC BAA-1463 / DSM 18972 / AmH)</name>
    <dbReference type="NCBI Taxonomy" id="598659"/>
    <lineage>
        <taxon>Bacteria</taxon>
        <taxon>Pseudomonadati</taxon>
        <taxon>Campylobacterota</taxon>
        <taxon>Epsilonproteobacteria</taxon>
        <taxon>Nautiliales</taxon>
        <taxon>Nautiliaceae</taxon>
        <taxon>Nautilia</taxon>
    </lineage>
</organism>
<dbReference type="RefSeq" id="WP_015902217.1">
    <property type="nucleotide sequence ID" value="NC_012115.1"/>
</dbReference>
<dbReference type="eggNOG" id="COG3133">
    <property type="taxonomic scope" value="Bacteria"/>
</dbReference>
<dbReference type="OrthoDB" id="5334488at2"/>
<name>B9L8A0_NAUPA</name>
<keyword evidence="4" id="KW-1185">Reference proteome</keyword>
<dbReference type="STRING" id="598659.NAMH_0440"/>
<dbReference type="AlphaFoldDB" id="B9L8A0"/>
<reference evidence="3 4" key="1">
    <citation type="journal article" date="2009" name="PLoS Genet.">
        <title>Adaptations to submarine hydrothermal environments exemplified by the genome of Nautilia profundicola.</title>
        <authorList>
            <person name="Campbell B.J."/>
            <person name="Smith J.L."/>
            <person name="Hanson T.E."/>
            <person name="Klotz M.G."/>
            <person name="Stein L.Y."/>
            <person name="Lee C.K."/>
            <person name="Wu D."/>
            <person name="Robinson J.M."/>
            <person name="Khouri H.M."/>
            <person name="Eisen J.A."/>
            <person name="Cary S.C."/>
        </authorList>
    </citation>
    <scope>NUCLEOTIDE SEQUENCE [LARGE SCALE GENOMIC DNA]</scope>
    <source>
        <strain evidence="4">ATCC BAA-1463 / DSM 18972 / AmH</strain>
    </source>
</reference>
<dbReference type="KEGG" id="nam:NAMH_0440"/>
<protein>
    <submittedName>
        <fullName evidence="3">Outer membrane lipoprotein</fullName>
    </submittedName>
</protein>
<dbReference type="HOGENOM" id="CLU_090265_6_0_7"/>
<dbReference type="Pfam" id="PF05433">
    <property type="entry name" value="Rick_17kDa_Anti"/>
    <property type="match status" value="1"/>
</dbReference>
<evidence type="ECO:0000313" key="3">
    <source>
        <dbReference type="EMBL" id="ACM93165.1"/>
    </source>
</evidence>
<feature type="domain" description="Glycine zipper 2TM" evidence="2">
    <location>
        <begin position="58"/>
        <end position="96"/>
    </location>
</feature>
<evidence type="ECO:0000256" key="1">
    <source>
        <dbReference type="SAM" id="SignalP"/>
    </source>
</evidence>
<proteinExistence type="predicted"/>
<keyword evidence="3" id="KW-0449">Lipoprotein</keyword>
<evidence type="ECO:0000259" key="2">
    <source>
        <dbReference type="Pfam" id="PF05433"/>
    </source>
</evidence>
<feature type="signal peptide" evidence="1">
    <location>
        <begin position="1"/>
        <end position="21"/>
    </location>
</feature>
<feature type="chain" id="PRO_5002888506" evidence="1">
    <location>
        <begin position="22"/>
        <end position="144"/>
    </location>
</feature>
<keyword evidence="1" id="KW-0732">Signal</keyword>
<dbReference type="InterPro" id="IPR008816">
    <property type="entry name" value="Gly_zipper_2TM_dom"/>
</dbReference>
<dbReference type="GO" id="GO:0019867">
    <property type="term" value="C:outer membrane"/>
    <property type="evidence" value="ECO:0007669"/>
    <property type="project" value="InterPro"/>
</dbReference>
<sequence>MRKIILAIGLGGLLFTGCTQMYNSNEVALSDVNVMYTYKTGKVESVKKVIIKDDGSGVMTGAVAGTVLGSLFGNGKGNVLTTLIGGLTGAYVGYQADKANGEELYIRLDDGRNIVAIVKGVNIQPGDRVRVVLDGNRIIRVERI</sequence>
<evidence type="ECO:0000313" key="4">
    <source>
        <dbReference type="Proteomes" id="UP000000448"/>
    </source>
</evidence>
<dbReference type="EMBL" id="CP001279">
    <property type="protein sequence ID" value="ACM93165.1"/>
    <property type="molecule type" value="Genomic_DNA"/>
</dbReference>
<dbReference type="Proteomes" id="UP000000448">
    <property type="component" value="Chromosome"/>
</dbReference>
<accession>B9L8A0</accession>
<gene>
    <name evidence="3" type="ordered locus">NAMH_0440</name>
</gene>
<dbReference type="PROSITE" id="PS51257">
    <property type="entry name" value="PROKAR_LIPOPROTEIN"/>
    <property type="match status" value="1"/>
</dbReference>